<dbReference type="EMBL" id="LNIX01000007">
    <property type="protein sequence ID" value="OXA51831.1"/>
    <property type="molecule type" value="Genomic_DNA"/>
</dbReference>
<dbReference type="OrthoDB" id="6361347at2759"/>
<keyword evidence="1" id="KW-0472">Membrane</keyword>
<dbReference type="Proteomes" id="UP000198287">
    <property type="component" value="Unassembled WGS sequence"/>
</dbReference>
<keyword evidence="1" id="KW-0812">Transmembrane</keyword>
<keyword evidence="3" id="KW-1185">Reference proteome</keyword>
<proteinExistence type="predicted"/>
<feature type="transmembrane region" description="Helical" evidence="1">
    <location>
        <begin position="381"/>
        <end position="402"/>
    </location>
</feature>
<dbReference type="STRING" id="158441.A0A226E4J1"/>
<dbReference type="OMA" id="YENIGMA"/>
<evidence type="ECO:0000313" key="3">
    <source>
        <dbReference type="Proteomes" id="UP000198287"/>
    </source>
</evidence>
<name>A0A226E4J1_FOLCA</name>
<comment type="caution">
    <text evidence="2">The sequence shown here is derived from an EMBL/GenBank/DDBJ whole genome shotgun (WGS) entry which is preliminary data.</text>
</comment>
<evidence type="ECO:0000313" key="2">
    <source>
        <dbReference type="EMBL" id="OXA51831.1"/>
    </source>
</evidence>
<accession>A0A226E4J1</accession>
<feature type="transmembrane region" description="Helical" evidence="1">
    <location>
        <begin position="105"/>
        <end position="129"/>
    </location>
</feature>
<reference evidence="2 3" key="1">
    <citation type="submission" date="2015-12" db="EMBL/GenBank/DDBJ databases">
        <title>The genome of Folsomia candida.</title>
        <authorList>
            <person name="Faddeeva A."/>
            <person name="Derks M.F."/>
            <person name="Anvar Y."/>
            <person name="Smit S."/>
            <person name="Van Straalen N."/>
            <person name="Roelofs D."/>
        </authorList>
    </citation>
    <scope>NUCLEOTIDE SEQUENCE [LARGE SCALE GENOMIC DNA]</scope>
    <source>
        <strain evidence="2 3">VU population</strain>
        <tissue evidence="2">Whole body</tissue>
    </source>
</reference>
<dbReference type="PANTHER" id="PTHR37159:SF1">
    <property type="entry name" value="GH11867P"/>
    <property type="match status" value="1"/>
</dbReference>
<dbReference type="PANTHER" id="PTHR37159">
    <property type="entry name" value="GH11867P"/>
    <property type="match status" value="1"/>
</dbReference>
<sequence>MKPDNDIAKSQLSSVLNSELLFHSEKNIDHNMTLTKRNNNQINGTTEVIRISSTEKETDPPFVPDIEGFYDRLINEAPYIPGDKMDLVPVSEIPWANPSLMKDGVKFGICNLFALVMANTAALMFGFSVKPESVVLLKSGKFHQPENAFLRYMSTGKRISTWYRCNICDVNSEGFKQIKAVRKLHTYYAKSSKPFPSLAEMGYTPDMKKLVNAIRKDLAHLKFPDAPEHLLTWNPPLQFSQFDFGFIGLVYLYPKSLGVTNMELMDGFFHFWAVIGRLLGLEDRFNLALHADPKLFKKLYENIGMASLKSTDKRVISLQYALMEGLGKRLPLLTMKGWVYYGLKDQGDDFEGTEVWKLMNAKDKICYYMIKGTMAGVRNNIIIRVFVNLLSLLLLQLSYWIYLPKGCPLT</sequence>
<protein>
    <submittedName>
        <fullName evidence="2">Uncharacterized protein</fullName>
    </submittedName>
</protein>
<organism evidence="2 3">
    <name type="scientific">Folsomia candida</name>
    <name type="common">Springtail</name>
    <dbReference type="NCBI Taxonomy" id="158441"/>
    <lineage>
        <taxon>Eukaryota</taxon>
        <taxon>Metazoa</taxon>
        <taxon>Ecdysozoa</taxon>
        <taxon>Arthropoda</taxon>
        <taxon>Hexapoda</taxon>
        <taxon>Collembola</taxon>
        <taxon>Entomobryomorpha</taxon>
        <taxon>Isotomoidea</taxon>
        <taxon>Isotomidae</taxon>
        <taxon>Proisotominae</taxon>
        <taxon>Folsomia</taxon>
    </lineage>
</organism>
<keyword evidence="1" id="KW-1133">Transmembrane helix</keyword>
<dbReference type="AlphaFoldDB" id="A0A226E4J1"/>
<gene>
    <name evidence="2" type="ORF">Fcan01_13237</name>
</gene>
<evidence type="ECO:0000256" key="1">
    <source>
        <dbReference type="SAM" id="Phobius"/>
    </source>
</evidence>